<gene>
    <name evidence="1" type="ORF">SAMN05421780_104118</name>
</gene>
<name>A0A1I1HWE3_9BACT</name>
<evidence type="ECO:0000313" key="1">
    <source>
        <dbReference type="EMBL" id="SFC28254.1"/>
    </source>
</evidence>
<organism evidence="1 2">
    <name type="scientific">Flexibacter flexilis DSM 6793</name>
    <dbReference type="NCBI Taxonomy" id="927664"/>
    <lineage>
        <taxon>Bacteria</taxon>
        <taxon>Pseudomonadati</taxon>
        <taxon>Bacteroidota</taxon>
        <taxon>Cytophagia</taxon>
        <taxon>Cytophagales</taxon>
        <taxon>Flexibacteraceae</taxon>
        <taxon>Flexibacter</taxon>
    </lineage>
</organism>
<dbReference type="Proteomes" id="UP000199514">
    <property type="component" value="Unassembled WGS sequence"/>
</dbReference>
<protein>
    <recommendedName>
        <fullName evidence="3">SpoIIAA-like</fullName>
    </recommendedName>
</protein>
<evidence type="ECO:0000313" key="2">
    <source>
        <dbReference type="Proteomes" id="UP000199514"/>
    </source>
</evidence>
<dbReference type="RefSeq" id="WP_091510664.1">
    <property type="nucleotide sequence ID" value="NZ_FOLE01000004.1"/>
</dbReference>
<dbReference type="OrthoDB" id="981162at2"/>
<keyword evidence="2" id="KW-1185">Reference proteome</keyword>
<evidence type="ECO:0008006" key="3">
    <source>
        <dbReference type="Google" id="ProtNLM"/>
    </source>
</evidence>
<sequence length="131" mass="15387">MSQFKVSYDQEHFFIRAETVGFLSHEMYAEGWAQVVQLFEKHPACHRLLIVVIDGKIIPTENQHVFVDDFLPKIQTVMHGRTLKYARVIHGDLFNKISTQNLYKQIQDRLPNVTLKDFDAEENAIEWLDQL</sequence>
<reference evidence="1 2" key="1">
    <citation type="submission" date="2016-10" db="EMBL/GenBank/DDBJ databases">
        <authorList>
            <person name="de Groot N.N."/>
        </authorList>
    </citation>
    <scope>NUCLEOTIDE SEQUENCE [LARGE SCALE GENOMIC DNA]</scope>
    <source>
        <strain evidence="1 2">DSM 6793</strain>
    </source>
</reference>
<dbReference type="AlphaFoldDB" id="A0A1I1HWE3"/>
<accession>A0A1I1HWE3</accession>
<proteinExistence type="predicted"/>
<dbReference type="EMBL" id="FOLE01000004">
    <property type="protein sequence ID" value="SFC28254.1"/>
    <property type="molecule type" value="Genomic_DNA"/>
</dbReference>
<dbReference type="STRING" id="927664.SAMN05421780_104118"/>